<organism evidence="2 3">
    <name type="scientific">Lophiotrema nucula</name>
    <dbReference type="NCBI Taxonomy" id="690887"/>
    <lineage>
        <taxon>Eukaryota</taxon>
        <taxon>Fungi</taxon>
        <taxon>Dikarya</taxon>
        <taxon>Ascomycota</taxon>
        <taxon>Pezizomycotina</taxon>
        <taxon>Dothideomycetes</taxon>
        <taxon>Pleosporomycetidae</taxon>
        <taxon>Pleosporales</taxon>
        <taxon>Lophiotremataceae</taxon>
        <taxon>Lophiotrema</taxon>
    </lineage>
</organism>
<reference evidence="2" key="1">
    <citation type="journal article" date="2020" name="Stud. Mycol.">
        <title>101 Dothideomycetes genomes: a test case for predicting lifestyles and emergence of pathogens.</title>
        <authorList>
            <person name="Haridas S."/>
            <person name="Albert R."/>
            <person name="Binder M."/>
            <person name="Bloem J."/>
            <person name="Labutti K."/>
            <person name="Salamov A."/>
            <person name="Andreopoulos B."/>
            <person name="Baker S."/>
            <person name="Barry K."/>
            <person name="Bills G."/>
            <person name="Bluhm B."/>
            <person name="Cannon C."/>
            <person name="Castanera R."/>
            <person name="Culley D."/>
            <person name="Daum C."/>
            <person name="Ezra D."/>
            <person name="Gonzalez J."/>
            <person name="Henrissat B."/>
            <person name="Kuo A."/>
            <person name="Liang C."/>
            <person name="Lipzen A."/>
            <person name="Lutzoni F."/>
            <person name="Magnuson J."/>
            <person name="Mondo S."/>
            <person name="Nolan M."/>
            <person name="Ohm R."/>
            <person name="Pangilinan J."/>
            <person name="Park H.-J."/>
            <person name="Ramirez L."/>
            <person name="Alfaro M."/>
            <person name="Sun H."/>
            <person name="Tritt A."/>
            <person name="Yoshinaga Y."/>
            <person name="Zwiers L.-H."/>
            <person name="Turgeon B."/>
            <person name="Goodwin S."/>
            <person name="Spatafora J."/>
            <person name="Crous P."/>
            <person name="Grigoriev I."/>
        </authorList>
    </citation>
    <scope>NUCLEOTIDE SEQUENCE</scope>
    <source>
        <strain evidence="2">CBS 627.86</strain>
    </source>
</reference>
<evidence type="ECO:0000313" key="2">
    <source>
        <dbReference type="EMBL" id="KAF2120307.1"/>
    </source>
</evidence>
<keyword evidence="3" id="KW-1185">Reference proteome</keyword>
<dbReference type="Proteomes" id="UP000799770">
    <property type="component" value="Unassembled WGS sequence"/>
</dbReference>
<evidence type="ECO:0000313" key="3">
    <source>
        <dbReference type="Proteomes" id="UP000799770"/>
    </source>
</evidence>
<feature type="compositionally biased region" description="Basic and acidic residues" evidence="1">
    <location>
        <begin position="45"/>
        <end position="81"/>
    </location>
</feature>
<dbReference type="AlphaFoldDB" id="A0A6A5ZN79"/>
<feature type="compositionally biased region" description="Basic and acidic residues" evidence="1">
    <location>
        <begin position="218"/>
        <end position="237"/>
    </location>
</feature>
<dbReference type="OrthoDB" id="9988102at2759"/>
<sequence>MKIAREGSDVGSSEPEAASQLRAPPRLPPRVKRFTAVPSPSVNDDIGRVERSQEEIELSLEGRVRSRSTERRHEIPEERLHLSNRHRRMRSRPVAVSGENSFDHGREERRRRPRIYVRGEESSKSMEAGSVETEGRIDVSDDEEWEIVPDDYIVLDRKSTRSLEEGPPSPRSSGILASTPAEQEDRYVEPTSKQQIPLESNVKHPKELAQKLAQTQTDRPKASTDTSAARRDNKEVNDSSVTDKASPDQSLLSEDDEIHRTPSRRTTWNEKAIKRSKPNPPSGDVVDPFGGLQSPDPMRTRPGPFFIKETDSHICTKKDCVKCMGQASEEDITKRPTCSLNLVCYSRGCSMVQIRVATSTRYENDEAFKKAQQDIPGLLTTDQMLFEALTRAYWTEMCGFWRRWFSLKTLRRLRLLSYANNDRPLPVPWDDYTMQEVLAAFNDPSEFGTDTDWTEWVFSLRQKDKRHMLEFVEGWNATRIAILGSMPCLASTLVGVIWSARGGDVQTAFTVAGFILTVATAKVYDSRDYPKEHIALGVLWYDHANRAEMFDSKSNRRPLVDVTNRYCDMLE</sequence>
<gene>
    <name evidence="2" type="ORF">BDV96DRAFT_595859</name>
</gene>
<feature type="compositionally biased region" description="Basic residues" evidence="1">
    <location>
        <begin position="82"/>
        <end position="91"/>
    </location>
</feature>
<feature type="region of interest" description="Disordered" evidence="1">
    <location>
        <begin position="156"/>
        <end position="299"/>
    </location>
</feature>
<feature type="compositionally biased region" description="Polar residues" evidence="1">
    <location>
        <begin position="238"/>
        <end position="252"/>
    </location>
</feature>
<evidence type="ECO:0000256" key="1">
    <source>
        <dbReference type="SAM" id="MobiDB-lite"/>
    </source>
</evidence>
<proteinExistence type="predicted"/>
<feature type="region of interest" description="Disordered" evidence="1">
    <location>
        <begin position="1"/>
        <end position="143"/>
    </location>
</feature>
<protein>
    <submittedName>
        <fullName evidence="2">Uncharacterized protein</fullName>
    </submittedName>
</protein>
<dbReference type="EMBL" id="ML977314">
    <property type="protein sequence ID" value="KAF2120307.1"/>
    <property type="molecule type" value="Genomic_DNA"/>
</dbReference>
<accession>A0A6A5ZN79</accession>
<feature type="compositionally biased region" description="Basic and acidic residues" evidence="1">
    <location>
        <begin position="101"/>
        <end position="110"/>
    </location>
</feature>
<name>A0A6A5ZN79_9PLEO</name>